<evidence type="ECO:0000256" key="6">
    <source>
        <dbReference type="ARBA" id="ARBA00022777"/>
    </source>
</evidence>
<gene>
    <name evidence="10" type="ORF">GCM10010969_09820</name>
</gene>
<evidence type="ECO:0000256" key="7">
    <source>
        <dbReference type="ARBA" id="ARBA00022840"/>
    </source>
</evidence>
<name>A0ABQ2KXM7_9BACL</name>
<dbReference type="EC" id="2.7.13.3" evidence="2"/>
<feature type="domain" description="Histidine kinase" evidence="9">
    <location>
        <begin position="183"/>
        <end position="436"/>
    </location>
</feature>
<evidence type="ECO:0000256" key="2">
    <source>
        <dbReference type="ARBA" id="ARBA00012438"/>
    </source>
</evidence>
<evidence type="ECO:0000259" key="9">
    <source>
        <dbReference type="PROSITE" id="PS50109"/>
    </source>
</evidence>
<dbReference type="InterPro" id="IPR036097">
    <property type="entry name" value="HisK_dim/P_sf"/>
</dbReference>
<dbReference type="EMBL" id="BMLN01000002">
    <property type="protein sequence ID" value="GGN94780.1"/>
    <property type="molecule type" value="Genomic_DNA"/>
</dbReference>
<dbReference type="InterPro" id="IPR003018">
    <property type="entry name" value="GAF"/>
</dbReference>
<dbReference type="Gene3D" id="3.30.450.40">
    <property type="match status" value="1"/>
</dbReference>
<dbReference type="SUPFAM" id="SSF47384">
    <property type="entry name" value="Homodimeric domain of signal transducing histidine kinase"/>
    <property type="match status" value="1"/>
</dbReference>
<dbReference type="Pfam" id="PF02518">
    <property type="entry name" value="HATPase_c"/>
    <property type="match status" value="1"/>
</dbReference>
<reference evidence="11" key="1">
    <citation type="journal article" date="2019" name="Int. J. Syst. Evol. Microbiol.">
        <title>The Global Catalogue of Microorganisms (GCM) 10K type strain sequencing project: providing services to taxonomists for standard genome sequencing and annotation.</title>
        <authorList>
            <consortium name="The Broad Institute Genomics Platform"/>
            <consortium name="The Broad Institute Genome Sequencing Center for Infectious Disease"/>
            <person name="Wu L."/>
            <person name="Ma J."/>
        </authorList>
    </citation>
    <scope>NUCLEOTIDE SEQUENCE [LARGE SCALE GENOMIC DNA]</scope>
    <source>
        <strain evidence="11">CGMCC 1.6964</strain>
    </source>
</reference>
<dbReference type="Proteomes" id="UP000606653">
    <property type="component" value="Unassembled WGS sequence"/>
</dbReference>
<dbReference type="RefSeq" id="WP_018977034.1">
    <property type="nucleotide sequence ID" value="NZ_BMLN01000002.1"/>
</dbReference>
<dbReference type="PROSITE" id="PS50109">
    <property type="entry name" value="HIS_KIN"/>
    <property type="match status" value="1"/>
</dbReference>
<dbReference type="PRINTS" id="PR00344">
    <property type="entry name" value="BCTRLSENSOR"/>
</dbReference>
<dbReference type="SMART" id="SM00387">
    <property type="entry name" value="HATPase_c"/>
    <property type="match status" value="1"/>
</dbReference>
<keyword evidence="6" id="KW-0418">Kinase</keyword>
<dbReference type="SMART" id="SM00388">
    <property type="entry name" value="HisKA"/>
    <property type="match status" value="1"/>
</dbReference>
<dbReference type="InterPro" id="IPR004358">
    <property type="entry name" value="Sig_transdc_His_kin-like_C"/>
</dbReference>
<keyword evidence="4" id="KW-0808">Transferase</keyword>
<accession>A0ABQ2KXM7</accession>
<comment type="catalytic activity">
    <reaction evidence="1">
        <text>ATP + protein L-histidine = ADP + protein N-phospho-L-histidine.</text>
        <dbReference type="EC" id="2.7.13.3"/>
    </reaction>
</comment>
<dbReference type="Gene3D" id="1.10.287.130">
    <property type="match status" value="1"/>
</dbReference>
<keyword evidence="3" id="KW-0597">Phosphoprotein</keyword>
<protein>
    <recommendedName>
        <fullName evidence="2">histidine kinase</fullName>
        <ecNumber evidence="2">2.7.13.3</ecNumber>
    </recommendedName>
</protein>
<keyword evidence="5" id="KW-0547">Nucleotide-binding</keyword>
<dbReference type="CDD" id="cd16922">
    <property type="entry name" value="HATPase_EvgS-ArcB-TorS-like"/>
    <property type="match status" value="1"/>
</dbReference>
<keyword evidence="7" id="KW-0067">ATP-binding</keyword>
<evidence type="ECO:0000256" key="1">
    <source>
        <dbReference type="ARBA" id="ARBA00000085"/>
    </source>
</evidence>
<evidence type="ECO:0000256" key="5">
    <source>
        <dbReference type="ARBA" id="ARBA00022741"/>
    </source>
</evidence>
<proteinExistence type="predicted"/>
<dbReference type="InterPro" id="IPR005467">
    <property type="entry name" value="His_kinase_dom"/>
</dbReference>
<dbReference type="InterPro" id="IPR029016">
    <property type="entry name" value="GAF-like_dom_sf"/>
</dbReference>
<dbReference type="InterPro" id="IPR036890">
    <property type="entry name" value="HATPase_C_sf"/>
</dbReference>
<dbReference type="PANTHER" id="PTHR43047">
    <property type="entry name" value="TWO-COMPONENT HISTIDINE PROTEIN KINASE"/>
    <property type="match status" value="1"/>
</dbReference>
<dbReference type="InterPro" id="IPR003594">
    <property type="entry name" value="HATPase_dom"/>
</dbReference>
<evidence type="ECO:0000256" key="4">
    <source>
        <dbReference type="ARBA" id="ARBA00022679"/>
    </source>
</evidence>
<keyword evidence="11" id="KW-1185">Reference proteome</keyword>
<dbReference type="SUPFAM" id="SSF55781">
    <property type="entry name" value="GAF domain-like"/>
    <property type="match status" value="1"/>
</dbReference>
<keyword evidence="8" id="KW-0902">Two-component regulatory system</keyword>
<evidence type="ECO:0000256" key="8">
    <source>
        <dbReference type="ARBA" id="ARBA00023012"/>
    </source>
</evidence>
<dbReference type="PANTHER" id="PTHR43047:SF72">
    <property type="entry name" value="OSMOSENSING HISTIDINE PROTEIN KINASE SLN1"/>
    <property type="match status" value="1"/>
</dbReference>
<dbReference type="SUPFAM" id="SSF55874">
    <property type="entry name" value="ATPase domain of HSP90 chaperone/DNA topoisomerase II/histidine kinase"/>
    <property type="match status" value="1"/>
</dbReference>
<dbReference type="InterPro" id="IPR003661">
    <property type="entry name" value="HisK_dim/P_dom"/>
</dbReference>
<comment type="caution">
    <text evidence="10">The sequence shown here is derived from an EMBL/GenBank/DDBJ whole genome shotgun (WGS) entry which is preliminary data.</text>
</comment>
<dbReference type="Pfam" id="PF01590">
    <property type="entry name" value="GAF"/>
    <property type="match status" value="1"/>
</dbReference>
<evidence type="ECO:0000313" key="11">
    <source>
        <dbReference type="Proteomes" id="UP000606653"/>
    </source>
</evidence>
<dbReference type="CDD" id="cd00082">
    <property type="entry name" value="HisKA"/>
    <property type="match status" value="1"/>
</dbReference>
<dbReference type="Gene3D" id="3.30.565.10">
    <property type="entry name" value="Histidine kinase-like ATPase, C-terminal domain"/>
    <property type="match status" value="1"/>
</dbReference>
<sequence length="443" mass="49055">MLKTTYIDVMDVLSEKLYTSAAQIVDTASKVIPANTFCIALSDHDQTKVLNTINRSAVILQEGLVIDHTDSYCHLVTENGPGPLVIDSNLTHPLTRDMSVTSFIGGCSFMGVPIRTSDGEVFGSLCAFDHNFYAYQPEDVELLISLAAFFENMLDLDQTYRRWRKAEQEQKKAMEGKANLLAILSHEIRTPMNAILNMGELLQSSKVSDTQMEYLRIIQSSGRSLMTILHQILDYSRLDAGKMEVVCEPFSLRGCLLEVTQMFRTEANLKKIGLHASVPPSIPDLWIGDENKIRQILVNLLSNALKFTNEGEVQVEVRMSWGRESVVQVGFTEDSAAVISSCAARNEFSPVRSAAETAYLTFAVKDTGPGIAKDKQPMLFQAFTQLHTPGYVNRYGGTGLGLSICKQLVVLMNGELKLEHSSPEGSSFVFHLPMLLPESAWGD</sequence>
<evidence type="ECO:0000256" key="3">
    <source>
        <dbReference type="ARBA" id="ARBA00022553"/>
    </source>
</evidence>
<organism evidence="10 11">
    <name type="scientific">Saccharibacillus kuerlensis</name>
    <dbReference type="NCBI Taxonomy" id="459527"/>
    <lineage>
        <taxon>Bacteria</taxon>
        <taxon>Bacillati</taxon>
        <taxon>Bacillota</taxon>
        <taxon>Bacilli</taxon>
        <taxon>Bacillales</taxon>
        <taxon>Paenibacillaceae</taxon>
        <taxon>Saccharibacillus</taxon>
    </lineage>
</organism>
<dbReference type="Pfam" id="PF00512">
    <property type="entry name" value="HisKA"/>
    <property type="match status" value="1"/>
</dbReference>
<evidence type="ECO:0000313" key="10">
    <source>
        <dbReference type="EMBL" id="GGN94780.1"/>
    </source>
</evidence>